<organism evidence="1 2">
    <name type="scientific">Pseudomonas graminis</name>
    <dbReference type="NCBI Taxonomy" id="158627"/>
    <lineage>
        <taxon>Bacteria</taxon>
        <taxon>Pseudomonadati</taxon>
        <taxon>Pseudomonadota</taxon>
        <taxon>Gammaproteobacteria</taxon>
        <taxon>Pseudomonadales</taxon>
        <taxon>Pseudomonadaceae</taxon>
        <taxon>Pseudomonas</taxon>
    </lineage>
</organism>
<gene>
    <name evidence="1" type="ORF">BBI10_12955</name>
</gene>
<protein>
    <submittedName>
        <fullName evidence="1">Uncharacterized protein</fullName>
    </submittedName>
</protein>
<dbReference type="RefSeq" id="WP_065988910.1">
    <property type="nucleotide sequence ID" value="NZ_MDEN01000062.1"/>
</dbReference>
<dbReference type="EMBL" id="MDEN01000062">
    <property type="protein sequence ID" value="OCX20462.1"/>
    <property type="molecule type" value="Genomic_DNA"/>
</dbReference>
<evidence type="ECO:0000313" key="1">
    <source>
        <dbReference type="EMBL" id="OCX20462.1"/>
    </source>
</evidence>
<proteinExistence type="predicted"/>
<accession>A0A1C2E0B9</accession>
<evidence type="ECO:0000313" key="2">
    <source>
        <dbReference type="Proteomes" id="UP000095143"/>
    </source>
</evidence>
<name>A0A1C2E0B9_9PSED</name>
<dbReference type="Proteomes" id="UP000095143">
    <property type="component" value="Unassembled WGS sequence"/>
</dbReference>
<dbReference type="AlphaFoldDB" id="A0A1C2E0B9"/>
<sequence>MLEKVVRHHALCPVLPQGRRPVDAELGKENDPLSAVQLVEASKAIDAYGALLDESAKAAPMRILRSYNELVDAGHRL</sequence>
<comment type="caution">
    <text evidence="1">The sequence shown here is derived from an EMBL/GenBank/DDBJ whole genome shotgun (WGS) entry which is preliminary data.</text>
</comment>
<reference evidence="1 2" key="1">
    <citation type="submission" date="2016-08" db="EMBL/GenBank/DDBJ databases">
        <title>Whole genome sequence of Pseudomonas graminis strain UASWS1507, a potential biological control agent for agriculture.</title>
        <authorList>
            <person name="Crovadore J."/>
            <person name="Calmin G."/>
            <person name="Chablais R."/>
            <person name="Cochard B."/>
            <person name="Lefort F."/>
        </authorList>
    </citation>
    <scope>NUCLEOTIDE SEQUENCE [LARGE SCALE GENOMIC DNA]</scope>
    <source>
        <strain evidence="1 2">UASWS1507</strain>
    </source>
</reference>